<name>A0A2S4ME96_9BURK</name>
<reference evidence="1 2" key="1">
    <citation type="submission" date="2018-01" db="EMBL/GenBank/DDBJ databases">
        <title>Genomic Encyclopedia of Type Strains, Phase III (KMG-III): the genomes of soil and plant-associated and newly described type strains.</title>
        <authorList>
            <person name="Whitman W."/>
        </authorList>
    </citation>
    <scope>NUCLEOTIDE SEQUENCE [LARGE SCALE GENOMIC DNA]</scope>
    <source>
        <strain evidence="1 2">JCM 18070</strain>
    </source>
</reference>
<protein>
    <submittedName>
        <fullName evidence="1">Uncharacterized protein YmfQ (DUF2313 family)</fullName>
    </submittedName>
</protein>
<comment type="caution">
    <text evidence="1">The sequence shown here is derived from an EMBL/GenBank/DDBJ whole genome shotgun (WGS) entry which is preliminary data.</text>
</comment>
<dbReference type="Proteomes" id="UP000237381">
    <property type="component" value="Unassembled WGS sequence"/>
</dbReference>
<organism evidence="1 2">
    <name type="scientific">Paraburkholderia eburnea</name>
    <dbReference type="NCBI Taxonomy" id="1189126"/>
    <lineage>
        <taxon>Bacteria</taxon>
        <taxon>Pseudomonadati</taxon>
        <taxon>Pseudomonadota</taxon>
        <taxon>Betaproteobacteria</taxon>
        <taxon>Burkholderiales</taxon>
        <taxon>Burkholderiaceae</taxon>
        <taxon>Paraburkholderia</taxon>
    </lineage>
</organism>
<accession>A0A2S4ME96</accession>
<sequence length="197" mass="21384">MPRGRVWPKDPDAVQTQALQGHATPFQKHNDRANYLLVDAFPATTNELLPEWEATLGLPDPCAGTQPSLATRQAQVLARFAGVGGQSMSYFIGYAAKLGYTVSIRQHQPFRMGQSRMGDALGGSEWAFVWDIVAPASTVTRFTMGQSAMGDPLASWGNAVLECEIGAYAPAHTLVRFIYGATGELDSDFILDQSVLY</sequence>
<dbReference type="OrthoDB" id="6592844at2"/>
<dbReference type="Pfam" id="PF10076">
    <property type="entry name" value="Phage_Mu_Gp48"/>
    <property type="match status" value="1"/>
</dbReference>
<gene>
    <name evidence="1" type="ORF">B0G62_10444</name>
</gene>
<keyword evidence="2" id="KW-1185">Reference proteome</keyword>
<dbReference type="EMBL" id="PQGA01000004">
    <property type="protein sequence ID" value="POR52747.1"/>
    <property type="molecule type" value="Genomic_DNA"/>
</dbReference>
<evidence type="ECO:0000313" key="1">
    <source>
        <dbReference type="EMBL" id="POR52747.1"/>
    </source>
</evidence>
<evidence type="ECO:0000313" key="2">
    <source>
        <dbReference type="Proteomes" id="UP000237381"/>
    </source>
</evidence>
<dbReference type="AlphaFoldDB" id="A0A2S4ME96"/>
<dbReference type="InterPro" id="IPR018755">
    <property type="entry name" value="Phage_Mu_Gp48"/>
</dbReference>
<proteinExistence type="predicted"/>